<dbReference type="EMBL" id="LR796302">
    <property type="protein sequence ID" value="CAB4135488.1"/>
    <property type="molecule type" value="Genomic_DNA"/>
</dbReference>
<dbReference type="Gene3D" id="3.30.70.370">
    <property type="match status" value="1"/>
</dbReference>
<dbReference type="SMART" id="SM00482">
    <property type="entry name" value="POLAc"/>
    <property type="match status" value="1"/>
</dbReference>
<reference evidence="4" key="1">
    <citation type="submission" date="2020-04" db="EMBL/GenBank/DDBJ databases">
        <authorList>
            <person name="Chiriac C."/>
            <person name="Salcher M."/>
            <person name="Ghai R."/>
            <person name="Kavagutti S V."/>
        </authorList>
    </citation>
    <scope>NUCLEOTIDE SEQUENCE</scope>
</reference>
<name>A0A6J5LM16_9CAUD</name>
<dbReference type="InterPro" id="IPR012337">
    <property type="entry name" value="RNaseH-like_sf"/>
</dbReference>
<dbReference type="Gene3D" id="3.30.420.10">
    <property type="entry name" value="Ribonuclease H-like superfamily/Ribonuclease H"/>
    <property type="match status" value="1"/>
</dbReference>
<gene>
    <name evidence="7" type="ORF">UFOVP1078_27</name>
    <name evidence="8" type="ORF">UFOVP1317_17</name>
    <name evidence="9" type="ORF">UFOVP1429_12</name>
    <name evidence="4" type="ORF">UFOVP289_38</name>
    <name evidence="5" type="ORF">UFOVP547_9</name>
    <name evidence="6" type="ORF">UFOVP900_60</name>
</gene>
<sequence length="666" mass="76054">MRLLTLDVETTMDAPGELDKAHPMYPGNKIVLLGTLCTEGIGLFYRAYPEPSIGNFTHWLKSHDYDFIVGCNISFDLQYLYKDYACKLELQKSRLWDIQLAEYLLSGQQLKFPSLDSMAVKYGLPVKDSAVTDYFSRGLGADKVPFELLEDYLNRDVFNTHQIAEKQMQEATERGMLNLIISQMEAIHATTEMMYNGLAVDMDYYKTYAGEVAIKFADNETILKDCLSKLTTTEFYPIEDINSSLQWSKFFFGGIKKVDSKEVVGLYKNGKPKTKKVTALFATPPFSDVAALDEWKSEKTGKVSVDEKVLTYINTSTKETTVKEITNKLLQHRDLTKQLSTYVQGLSKHVIDHDIKKEGQYFIHGRLTHVSTSTGRLSSSSPNLQNISNNPIKKIFCSRYGIEDGSLVEFDFSQLEVAVLAHVTKDKQLITDISTGKDIHTELYKDMFHVEPTKDERKWFKRLTFGLIYGAGAKTLAENAGCDIDISKKFIETFYARYPSVNLWHKDMAERAEEEGLHDSVIDGYEFSKTWRFQSETGRIYVFKQYKNKYADSSWATKKEYTFSPTELKNYPVQGLATGDIVPMMLGILYRKFKDHIGVRLVNTVHDSILFDVLDGQLEETIKEVFNVLTNTHVYFEKTFGFPLALKLSAGCSVGKNWFEMKERTV</sequence>
<dbReference type="InterPro" id="IPR036397">
    <property type="entry name" value="RNaseH_sf"/>
</dbReference>
<dbReference type="GO" id="GO:0003677">
    <property type="term" value="F:DNA binding"/>
    <property type="evidence" value="ECO:0007669"/>
    <property type="project" value="InterPro"/>
</dbReference>
<dbReference type="Gene3D" id="1.20.1060.10">
    <property type="entry name" value="Taq DNA Polymerase, Chain T, domain 4"/>
    <property type="match status" value="1"/>
</dbReference>
<dbReference type="SUPFAM" id="SSF56672">
    <property type="entry name" value="DNA/RNA polymerases"/>
    <property type="match status" value="1"/>
</dbReference>
<dbReference type="GO" id="GO:0006302">
    <property type="term" value="P:double-strand break repair"/>
    <property type="evidence" value="ECO:0007669"/>
    <property type="project" value="TreeGrafter"/>
</dbReference>
<dbReference type="Pfam" id="PF00476">
    <property type="entry name" value="DNA_pol_A"/>
    <property type="match status" value="1"/>
</dbReference>
<dbReference type="Gene3D" id="1.10.150.20">
    <property type="entry name" value="5' to 3' exonuclease, C-terminal subdomain"/>
    <property type="match status" value="1"/>
</dbReference>
<dbReference type="EMBL" id="LR797261">
    <property type="protein sequence ID" value="CAB4197536.1"/>
    <property type="molecule type" value="Genomic_DNA"/>
</dbReference>
<dbReference type="PANTHER" id="PTHR10133:SF27">
    <property type="entry name" value="DNA POLYMERASE NU"/>
    <property type="match status" value="1"/>
</dbReference>
<keyword evidence="4" id="KW-0540">Nuclease</keyword>
<dbReference type="PRINTS" id="PR00868">
    <property type="entry name" value="DNAPOLI"/>
</dbReference>
<evidence type="ECO:0000256" key="1">
    <source>
        <dbReference type="ARBA" id="ARBA00022705"/>
    </source>
</evidence>
<dbReference type="InterPro" id="IPR002298">
    <property type="entry name" value="DNA_polymerase_A"/>
</dbReference>
<evidence type="ECO:0000313" key="4">
    <source>
        <dbReference type="EMBL" id="CAB4135488.1"/>
    </source>
</evidence>
<protein>
    <submittedName>
        <fullName evidence="4">PolA DNA polymerase I - 3'-5' exonuclease and polymerase domains</fullName>
    </submittedName>
</protein>
<evidence type="ECO:0000256" key="2">
    <source>
        <dbReference type="ARBA" id="ARBA00023109"/>
    </source>
</evidence>
<keyword evidence="4" id="KW-0269">Exonuclease</keyword>
<accession>A0A6J5LM16</accession>
<evidence type="ECO:0000313" key="9">
    <source>
        <dbReference type="EMBL" id="CAB4210383.1"/>
    </source>
</evidence>
<dbReference type="GO" id="GO:0003887">
    <property type="term" value="F:DNA-directed DNA polymerase activity"/>
    <property type="evidence" value="ECO:0007669"/>
    <property type="project" value="InterPro"/>
</dbReference>
<dbReference type="GO" id="GO:0004527">
    <property type="term" value="F:exonuclease activity"/>
    <property type="evidence" value="ECO:0007669"/>
    <property type="project" value="UniProtKB-KW"/>
</dbReference>
<proteinExistence type="predicted"/>
<dbReference type="EMBL" id="LR797044">
    <property type="protein sequence ID" value="CAB4182841.1"/>
    <property type="molecule type" value="Genomic_DNA"/>
</dbReference>
<dbReference type="EMBL" id="LR797373">
    <property type="protein sequence ID" value="CAB4210383.1"/>
    <property type="molecule type" value="Genomic_DNA"/>
</dbReference>
<dbReference type="PANTHER" id="PTHR10133">
    <property type="entry name" value="DNA POLYMERASE I"/>
    <property type="match status" value="1"/>
</dbReference>
<dbReference type="EMBL" id="LR796855">
    <property type="protein sequence ID" value="CAB4170194.1"/>
    <property type="molecule type" value="Genomic_DNA"/>
</dbReference>
<evidence type="ECO:0000313" key="8">
    <source>
        <dbReference type="EMBL" id="CAB4197536.1"/>
    </source>
</evidence>
<dbReference type="InterPro" id="IPR043502">
    <property type="entry name" value="DNA/RNA_pol_sf"/>
</dbReference>
<evidence type="ECO:0000313" key="7">
    <source>
        <dbReference type="EMBL" id="CAB4182841.1"/>
    </source>
</evidence>
<dbReference type="InterPro" id="IPR001098">
    <property type="entry name" value="DNA-dir_DNA_pol_A_palm_dom"/>
</dbReference>
<organism evidence="4">
    <name type="scientific">uncultured Caudovirales phage</name>
    <dbReference type="NCBI Taxonomy" id="2100421"/>
    <lineage>
        <taxon>Viruses</taxon>
        <taxon>Duplodnaviria</taxon>
        <taxon>Heunggongvirae</taxon>
        <taxon>Uroviricota</taxon>
        <taxon>Caudoviricetes</taxon>
        <taxon>Peduoviridae</taxon>
        <taxon>Maltschvirus</taxon>
        <taxon>Maltschvirus maltsch</taxon>
    </lineage>
</organism>
<evidence type="ECO:0000259" key="3">
    <source>
        <dbReference type="SMART" id="SM00482"/>
    </source>
</evidence>
<evidence type="ECO:0000313" key="6">
    <source>
        <dbReference type="EMBL" id="CAB4170194.1"/>
    </source>
</evidence>
<keyword evidence="4" id="KW-0378">Hydrolase</keyword>
<evidence type="ECO:0000313" key="5">
    <source>
        <dbReference type="EMBL" id="CAB4149864.1"/>
    </source>
</evidence>
<dbReference type="GO" id="GO:0039693">
    <property type="term" value="P:viral DNA genome replication"/>
    <property type="evidence" value="ECO:0007669"/>
    <property type="project" value="UniProtKB-KW"/>
</dbReference>
<dbReference type="GO" id="GO:0006261">
    <property type="term" value="P:DNA-templated DNA replication"/>
    <property type="evidence" value="ECO:0007669"/>
    <property type="project" value="InterPro"/>
</dbReference>
<keyword evidence="2" id="KW-1194">Viral DNA replication</keyword>
<dbReference type="EMBL" id="LR796533">
    <property type="protein sequence ID" value="CAB4149864.1"/>
    <property type="molecule type" value="Genomic_DNA"/>
</dbReference>
<feature type="domain" description="DNA-directed DNA polymerase family A palm" evidence="3">
    <location>
        <begin position="389"/>
        <end position="617"/>
    </location>
</feature>
<dbReference type="SUPFAM" id="SSF53098">
    <property type="entry name" value="Ribonuclease H-like"/>
    <property type="match status" value="1"/>
</dbReference>
<keyword evidence="1" id="KW-0235">DNA replication</keyword>